<dbReference type="EMBL" id="QXML01000003">
    <property type="protein sequence ID" value="RIW16320.1"/>
    <property type="molecule type" value="Genomic_DNA"/>
</dbReference>
<feature type="transmembrane region" description="Helical" evidence="1">
    <location>
        <begin position="240"/>
        <end position="268"/>
    </location>
</feature>
<organism evidence="3 4">
    <name type="scientific">Algoriphagus lacus</name>
    <dbReference type="NCBI Taxonomy" id="2056311"/>
    <lineage>
        <taxon>Bacteria</taxon>
        <taxon>Pseudomonadati</taxon>
        <taxon>Bacteroidota</taxon>
        <taxon>Cytophagia</taxon>
        <taxon>Cytophagales</taxon>
        <taxon>Cyclobacteriaceae</taxon>
        <taxon>Algoriphagus</taxon>
    </lineage>
</organism>
<comment type="caution">
    <text evidence="3">The sequence shown here is derived from an EMBL/GenBank/DDBJ whole genome shotgun (WGS) entry which is preliminary data.</text>
</comment>
<feature type="transmembrane region" description="Helical" evidence="1">
    <location>
        <begin position="16"/>
        <end position="48"/>
    </location>
</feature>
<proteinExistence type="predicted"/>
<feature type="domain" description="CAAX prenyl protease 2/Lysostaphin resistance protein A-like" evidence="2">
    <location>
        <begin position="172"/>
        <end position="259"/>
    </location>
</feature>
<evidence type="ECO:0000256" key="1">
    <source>
        <dbReference type="SAM" id="Phobius"/>
    </source>
</evidence>
<gene>
    <name evidence="3" type="ORF">D0X99_08120</name>
</gene>
<keyword evidence="1" id="KW-0472">Membrane</keyword>
<feature type="transmembrane region" description="Helical" evidence="1">
    <location>
        <begin position="68"/>
        <end position="90"/>
    </location>
</feature>
<keyword evidence="3" id="KW-0482">Metalloprotease</keyword>
<dbReference type="PANTHER" id="PTHR43592">
    <property type="entry name" value="CAAX AMINO TERMINAL PROTEASE"/>
    <property type="match status" value="1"/>
</dbReference>
<dbReference type="RefSeq" id="WP_119477175.1">
    <property type="nucleotide sequence ID" value="NZ_QXML01000003.1"/>
</dbReference>
<evidence type="ECO:0000313" key="4">
    <source>
        <dbReference type="Proteomes" id="UP000283522"/>
    </source>
</evidence>
<keyword evidence="3" id="KW-0645">Protease</keyword>
<dbReference type="GO" id="GO:0080120">
    <property type="term" value="P:CAAX-box protein maturation"/>
    <property type="evidence" value="ECO:0007669"/>
    <property type="project" value="UniProtKB-ARBA"/>
</dbReference>
<feature type="transmembrane region" description="Helical" evidence="1">
    <location>
        <begin position="283"/>
        <end position="302"/>
    </location>
</feature>
<keyword evidence="1" id="KW-1133">Transmembrane helix</keyword>
<evidence type="ECO:0000313" key="3">
    <source>
        <dbReference type="EMBL" id="RIW16320.1"/>
    </source>
</evidence>
<dbReference type="GO" id="GO:0008237">
    <property type="term" value="F:metallopeptidase activity"/>
    <property type="evidence" value="ECO:0007669"/>
    <property type="project" value="UniProtKB-KW"/>
</dbReference>
<dbReference type="GO" id="GO:0004175">
    <property type="term" value="F:endopeptidase activity"/>
    <property type="evidence" value="ECO:0007669"/>
    <property type="project" value="UniProtKB-ARBA"/>
</dbReference>
<protein>
    <submittedName>
        <fullName evidence="3">CPBP family intramembrane metalloprotease</fullName>
    </submittedName>
</protein>
<keyword evidence="4" id="KW-1185">Reference proteome</keyword>
<dbReference type="AlphaFoldDB" id="A0A418PTB4"/>
<dbReference type="InterPro" id="IPR003675">
    <property type="entry name" value="Rce1/LyrA-like_dom"/>
</dbReference>
<sequence>MEIYETQSEIAKRKNWLLSLVVIVLVTFGTLILLQGIALAFIPTLFNITLEDVLGLMSGNFDVPNGRMAMLFVQGIGSGIGFWVASWIITRFIEKADLHWEIQHSRFTVKNLGVALGITLGAMFFNGLLVYWNAQLDLPESMSEMESWMKEMETQLMELTKFLTDFQTIPELLTGILVIGVFAGIGEEMFFRGVVQPKMKLYTNSAHWGIWLTAIIFSAIHVQFYGFLPRVFLGALFGYLYMYSGSLVYPILAHIFNNSLTVIVVYMANQGMVDFDLESTDTVSYPAAIIGLLVLMVGFFYFKKINQPKDAELDQGI</sequence>
<reference evidence="3 4" key="1">
    <citation type="submission" date="2018-09" db="EMBL/GenBank/DDBJ databases">
        <authorList>
            <person name="Wang X."/>
            <person name="Du Z."/>
        </authorList>
    </citation>
    <scope>NUCLEOTIDE SEQUENCE [LARGE SCALE GENOMIC DNA]</scope>
    <source>
        <strain evidence="3 4">N3</strain>
    </source>
</reference>
<dbReference type="Pfam" id="PF02517">
    <property type="entry name" value="Rce1-like"/>
    <property type="match status" value="1"/>
</dbReference>
<evidence type="ECO:0000259" key="2">
    <source>
        <dbReference type="Pfam" id="PF02517"/>
    </source>
</evidence>
<dbReference type="PANTHER" id="PTHR43592:SF15">
    <property type="entry name" value="CAAX AMINO TERMINAL PROTEASE FAMILY PROTEIN"/>
    <property type="match status" value="1"/>
</dbReference>
<keyword evidence="3" id="KW-0378">Hydrolase</keyword>
<accession>A0A418PTB4</accession>
<dbReference type="Proteomes" id="UP000283522">
    <property type="component" value="Unassembled WGS sequence"/>
</dbReference>
<dbReference type="OrthoDB" id="1523022at2"/>
<name>A0A418PTB4_9BACT</name>
<feature type="transmembrane region" description="Helical" evidence="1">
    <location>
        <begin position="208"/>
        <end position="228"/>
    </location>
</feature>
<keyword evidence="1" id="KW-0812">Transmembrane</keyword>
<dbReference type="GO" id="GO:0006508">
    <property type="term" value="P:proteolysis"/>
    <property type="evidence" value="ECO:0007669"/>
    <property type="project" value="UniProtKB-KW"/>
</dbReference>
<feature type="transmembrane region" description="Helical" evidence="1">
    <location>
        <begin position="111"/>
        <end position="132"/>
    </location>
</feature>